<keyword evidence="8" id="KW-0460">Magnesium</keyword>
<dbReference type="FunFam" id="1.10.645.10:FF:000002">
    <property type="entry name" value="Hydrogenase 2 large subunit"/>
    <property type="match status" value="1"/>
</dbReference>
<dbReference type="InterPro" id="IPR018194">
    <property type="entry name" value="Ni-dep_hyd_lsu_Ni_BS"/>
</dbReference>
<dbReference type="SUPFAM" id="SSF56762">
    <property type="entry name" value="HydB/Nqo4-like"/>
    <property type="match status" value="1"/>
</dbReference>
<comment type="cofactor">
    <cofactor evidence="1 8">
        <name>Ni(2+)</name>
        <dbReference type="ChEBI" id="CHEBI:49786"/>
    </cofactor>
</comment>
<reference evidence="10" key="1">
    <citation type="journal article" date="2007" name="J. Biosci. Bioeng.">
        <title>Sequencing and reverse transcription-polymerase chain reaction (RT-PCR) analysis of four hydrogenase gene clusters from an obligately autotrophic hydrogen-oxidizing bacterium, Hydrogenobacter thermophilus TK-6.</title>
        <authorList>
            <person name="Ueda Y."/>
            <person name="Yamamoto Y."/>
            <person name="Urasaki T."/>
            <person name="Arai H."/>
            <person name="Ishii M."/>
            <person name="Igarashi Y."/>
        </authorList>
    </citation>
    <scope>NUCLEOTIDE SEQUENCE</scope>
    <source>
        <strain evidence="10">TK-6</strain>
    </source>
</reference>
<feature type="binding site" evidence="8">
    <location>
        <position position="41"/>
    </location>
    <ligand>
        <name>Mg(2+)</name>
        <dbReference type="ChEBI" id="CHEBI:18420"/>
    </ligand>
</feature>
<proteinExistence type="inferred from homology"/>
<gene>
    <name evidence="10" type="primary">hynL</name>
</gene>
<keyword evidence="5 8" id="KW-0533">Nickel</keyword>
<comment type="cofactor">
    <cofactor evidence="8">
        <name>Fe cation</name>
        <dbReference type="ChEBI" id="CHEBI:24875"/>
    </cofactor>
</comment>
<dbReference type="Gene3D" id="1.10.645.10">
    <property type="entry name" value="Cytochrome-c3 Hydrogenase, chain B"/>
    <property type="match status" value="1"/>
</dbReference>
<keyword evidence="7 9" id="KW-0560">Oxidoreductase</keyword>
<dbReference type="PROSITE" id="PS00508">
    <property type="entry name" value="NI_HGENASE_L_2"/>
    <property type="match status" value="1"/>
</dbReference>
<evidence type="ECO:0000256" key="8">
    <source>
        <dbReference type="PIRSR" id="PIRSR601501-1"/>
    </source>
</evidence>
<evidence type="ECO:0000256" key="1">
    <source>
        <dbReference type="ARBA" id="ARBA00001967"/>
    </source>
</evidence>
<protein>
    <submittedName>
        <fullName evidence="10">Ni,Fe-hydrogenase large subunit</fullName>
    </submittedName>
</protein>
<dbReference type="OMA" id="NDEPGPY"/>
<dbReference type="InterPro" id="IPR050867">
    <property type="entry name" value="NiFe/NiFeSe_hydrgnase_LSU"/>
</dbReference>
<evidence type="ECO:0000256" key="5">
    <source>
        <dbReference type="ARBA" id="ARBA00022596"/>
    </source>
</evidence>
<evidence type="ECO:0000256" key="6">
    <source>
        <dbReference type="ARBA" id="ARBA00022723"/>
    </source>
</evidence>
<dbReference type="Pfam" id="PF00374">
    <property type="entry name" value="NiFeSe_Hases"/>
    <property type="match status" value="1"/>
</dbReference>
<dbReference type="GO" id="GO:0030313">
    <property type="term" value="C:cell envelope"/>
    <property type="evidence" value="ECO:0007669"/>
    <property type="project" value="UniProtKB-SubCell"/>
</dbReference>
<keyword evidence="6 8" id="KW-0479">Metal-binding</keyword>
<name>A7BI82_HYDTH</name>
<evidence type="ECO:0000256" key="9">
    <source>
        <dbReference type="RuleBase" id="RU003896"/>
    </source>
</evidence>
<dbReference type="PANTHER" id="PTHR42958:SF2">
    <property type="entry name" value="UPTAKE HYDROGENASE LARGE SUBUNIT"/>
    <property type="match status" value="1"/>
</dbReference>
<accession>A7BI82</accession>
<feature type="binding site" evidence="8">
    <location>
        <position position="63"/>
    </location>
    <ligand>
        <name>Fe cation</name>
        <dbReference type="ChEBI" id="CHEBI:24875"/>
    </ligand>
</feature>
<evidence type="ECO:0000256" key="4">
    <source>
        <dbReference type="ARBA" id="ARBA00011771"/>
    </source>
</evidence>
<feature type="binding site" evidence="8">
    <location>
        <position position="552"/>
    </location>
    <ligand>
        <name>Mg(2+)</name>
        <dbReference type="ChEBI" id="CHEBI:18420"/>
    </ligand>
</feature>
<dbReference type="AlphaFoldDB" id="A7BI82"/>
<dbReference type="EMBL" id="AB290571">
    <property type="protein sequence ID" value="BAF73689.1"/>
    <property type="molecule type" value="Genomic_DNA"/>
</dbReference>
<dbReference type="InterPro" id="IPR029014">
    <property type="entry name" value="NiFe-Hase_large"/>
</dbReference>
<dbReference type="GO" id="GO:0008901">
    <property type="term" value="F:ferredoxin hydrogenase activity"/>
    <property type="evidence" value="ECO:0007669"/>
    <property type="project" value="InterPro"/>
</dbReference>
<comment type="subunit">
    <text evidence="4">Heterodimer of a large and a small subunit.</text>
</comment>
<feature type="binding site" evidence="8">
    <location>
        <position position="546"/>
    </location>
    <ligand>
        <name>Ni(2+)</name>
        <dbReference type="ChEBI" id="CHEBI:49786"/>
    </ligand>
</feature>
<feature type="binding site" evidence="8">
    <location>
        <position position="60"/>
    </location>
    <ligand>
        <name>Ni(2+)</name>
        <dbReference type="ChEBI" id="CHEBI:49786"/>
    </ligand>
</feature>
<evidence type="ECO:0000256" key="3">
    <source>
        <dbReference type="ARBA" id="ARBA00009292"/>
    </source>
</evidence>
<dbReference type="GO" id="GO:0016151">
    <property type="term" value="F:nickel cation binding"/>
    <property type="evidence" value="ECO:0007669"/>
    <property type="project" value="InterPro"/>
</dbReference>
<feature type="binding site" evidence="8">
    <location>
        <position position="63"/>
    </location>
    <ligand>
        <name>Ni(2+)</name>
        <dbReference type="ChEBI" id="CHEBI:49786"/>
    </ligand>
</feature>
<comment type="similarity">
    <text evidence="3 9">Belongs to the [NiFe]/[NiFeSe] hydrogenase large subunit family.</text>
</comment>
<feature type="binding site" evidence="8">
    <location>
        <position position="549"/>
    </location>
    <ligand>
        <name>Fe cation</name>
        <dbReference type="ChEBI" id="CHEBI:24875"/>
    </ligand>
</feature>
<evidence type="ECO:0000256" key="2">
    <source>
        <dbReference type="ARBA" id="ARBA00004196"/>
    </source>
</evidence>
<sequence length="565" mass="64041">MSRLVIDPVTRIEGHLRIEAELEGNRVKSAYSSGTMVRGIEIILKGRDPREAWAFAQRICGVCTTVHAFASIRAVEDALKIKVPRNASLIRKLMIGTLFVHDHVVHFYHLHALDWVNPIQALKADPVKTSELAQKLSDYEKSSPSYFKEVQDKIRQQVERKQLGIFSRGYWDHPDYRLPPEANLMAVAHYLDALNWQTKIVQVHTIFGGKNPHPNFVVGGMACPIDLQSDTAINMDKLGRIKSLIDSMIEFVEKVYLPDLIAIASFYKDWFEKGEGVKNFLVLGEPEGDSHREGKFFIPPTFIRDRNLENYEDVDYSKIEEYVTHSYYKYSVGDERGLHPFEGETVLHYTGPEPPYQQLNVEGKYSWLKAPRYRGLPAEVGPLARILALYARDEHGARELVNSYLSKLGLPVNALYSTMGRTLARGIETYIYAHAIRSYYDQLVQNVKSGDSTTFNGEKWEPSTWEKDAKGLGLMEAPRGSLSHWVHIKDGKIANYQAVVPTTWNGSPRDAKGQPSPYEASLVGHELVNPKEPLEIIRTIHSFDPCLACAVHLYSDTEDTIIKIT</sequence>
<keyword evidence="8" id="KW-0408">Iron</keyword>
<evidence type="ECO:0000256" key="7">
    <source>
        <dbReference type="ARBA" id="ARBA00023002"/>
    </source>
</evidence>
<dbReference type="InterPro" id="IPR001501">
    <property type="entry name" value="Ni-dep_hyd_lsu"/>
</dbReference>
<organism evidence="10">
    <name type="scientific">Hydrogenobacter thermophilus</name>
    <dbReference type="NCBI Taxonomy" id="940"/>
    <lineage>
        <taxon>Bacteria</taxon>
        <taxon>Pseudomonadati</taxon>
        <taxon>Aquificota</taxon>
        <taxon>Aquificia</taxon>
        <taxon>Aquificales</taxon>
        <taxon>Aquificaceae</taxon>
        <taxon>Hydrogenobacter</taxon>
    </lineage>
</organism>
<dbReference type="PROSITE" id="PS00507">
    <property type="entry name" value="NI_HGENASE_L_1"/>
    <property type="match status" value="1"/>
</dbReference>
<evidence type="ECO:0000313" key="10">
    <source>
        <dbReference type="EMBL" id="BAF73689.1"/>
    </source>
</evidence>
<comment type="subcellular location">
    <subcellularLocation>
        <location evidence="2">Cell envelope</location>
    </subcellularLocation>
</comment>
<dbReference type="PANTHER" id="PTHR42958">
    <property type="entry name" value="HYDROGENASE-2 LARGE CHAIN"/>
    <property type="match status" value="1"/>
</dbReference>